<organism evidence="1 2">
    <name type="scientific">Dokdonella fugitiva</name>
    <dbReference type="NCBI Taxonomy" id="328517"/>
    <lineage>
        <taxon>Bacteria</taxon>
        <taxon>Pseudomonadati</taxon>
        <taxon>Pseudomonadota</taxon>
        <taxon>Gammaproteobacteria</taxon>
        <taxon>Lysobacterales</taxon>
        <taxon>Rhodanobacteraceae</taxon>
        <taxon>Dokdonella</taxon>
    </lineage>
</organism>
<evidence type="ECO:0000313" key="2">
    <source>
        <dbReference type="Proteomes" id="UP000550401"/>
    </source>
</evidence>
<protein>
    <recommendedName>
        <fullName evidence="3">Roadblock/LAMTOR2 domain-containing protein</fullName>
    </recommendedName>
</protein>
<proteinExistence type="predicted"/>
<gene>
    <name evidence="1" type="ORF">FHW12_003724</name>
</gene>
<dbReference type="RefSeq" id="WP_182532525.1">
    <property type="nucleotide sequence ID" value="NZ_JACGXL010000007.1"/>
</dbReference>
<comment type="caution">
    <text evidence="1">The sequence shown here is derived from an EMBL/GenBank/DDBJ whole genome shotgun (WGS) entry which is preliminary data.</text>
</comment>
<name>A0A839F7G0_9GAMM</name>
<dbReference type="Proteomes" id="UP000550401">
    <property type="component" value="Unassembled WGS sequence"/>
</dbReference>
<accession>A0A839F7G0</accession>
<dbReference type="AlphaFoldDB" id="A0A839F7G0"/>
<keyword evidence="2" id="KW-1185">Reference proteome</keyword>
<dbReference type="SUPFAM" id="SSF103196">
    <property type="entry name" value="Roadblock/LC7 domain"/>
    <property type="match status" value="1"/>
</dbReference>
<evidence type="ECO:0000313" key="1">
    <source>
        <dbReference type="EMBL" id="MBA8889478.1"/>
    </source>
</evidence>
<reference evidence="1 2" key="1">
    <citation type="submission" date="2020-07" db="EMBL/GenBank/DDBJ databases">
        <title>Genomic Encyclopedia of Type Strains, Phase IV (KMG-V): Genome sequencing to study the core and pangenomes of soil and plant-associated prokaryotes.</title>
        <authorList>
            <person name="Whitman W."/>
        </authorList>
    </citation>
    <scope>NUCLEOTIDE SEQUENCE [LARGE SCALE GENOMIC DNA]</scope>
    <source>
        <strain evidence="1 2">RH2WT43</strain>
    </source>
</reference>
<sequence>MRAWQPEAERYLAALLDRSDALRFACIGTADGRVLANAARANAHSTGDRIAAMTSSLVALSESFSKDALRSHCTHSVVSTGHGAIVVVRVPEPARGYVLSVASDGSELMALTLRSALDGADRLAQIIGGFAPR</sequence>
<dbReference type="EMBL" id="JACGXL010000007">
    <property type="protein sequence ID" value="MBA8889478.1"/>
    <property type="molecule type" value="Genomic_DNA"/>
</dbReference>
<evidence type="ECO:0008006" key="3">
    <source>
        <dbReference type="Google" id="ProtNLM"/>
    </source>
</evidence>
<dbReference type="Gene3D" id="3.30.450.30">
    <property type="entry name" value="Dynein light chain 2a, cytoplasmic"/>
    <property type="match status" value="1"/>
</dbReference>